<evidence type="ECO:0000256" key="1">
    <source>
        <dbReference type="ARBA" id="ARBA00001231"/>
    </source>
</evidence>
<dbReference type="STRING" id="1619100.UT34_C0001G0314"/>
<evidence type="ECO:0000256" key="5">
    <source>
        <dbReference type="ARBA" id="ARBA00023295"/>
    </source>
</evidence>
<dbReference type="InterPro" id="IPR017853">
    <property type="entry name" value="GH"/>
</dbReference>
<gene>
    <name evidence="7" type="ORF">UT34_C0001G0314</name>
</gene>
<evidence type="ECO:0000256" key="3">
    <source>
        <dbReference type="ARBA" id="ARBA00012663"/>
    </source>
</evidence>
<dbReference type="Proteomes" id="UP000034799">
    <property type="component" value="Unassembled WGS sequence"/>
</dbReference>
<dbReference type="PANTHER" id="PTHR30480:SF13">
    <property type="entry name" value="BETA-HEXOSAMINIDASE"/>
    <property type="match status" value="1"/>
</dbReference>
<feature type="domain" description="Glycoside hydrolase family 3 N-terminal" evidence="6">
    <location>
        <begin position="39"/>
        <end position="311"/>
    </location>
</feature>
<dbReference type="InterPro" id="IPR001764">
    <property type="entry name" value="Glyco_hydro_3_N"/>
</dbReference>
<evidence type="ECO:0000313" key="8">
    <source>
        <dbReference type="Proteomes" id="UP000034799"/>
    </source>
</evidence>
<organism evidence="7 8">
    <name type="scientific">candidate division WS6 bacterium GW2011_GWF2_39_15</name>
    <dbReference type="NCBI Taxonomy" id="1619100"/>
    <lineage>
        <taxon>Bacteria</taxon>
        <taxon>Candidatus Dojkabacteria</taxon>
    </lineage>
</organism>
<comment type="catalytic activity">
    <reaction evidence="1">
        <text>Hydrolysis of terminal non-reducing N-acetyl-D-hexosamine residues in N-acetyl-beta-D-hexosaminides.</text>
        <dbReference type="EC" id="3.2.1.52"/>
    </reaction>
</comment>
<keyword evidence="5" id="KW-0326">Glycosidase</keyword>
<dbReference type="GO" id="GO:0005975">
    <property type="term" value="P:carbohydrate metabolic process"/>
    <property type="evidence" value="ECO:0007669"/>
    <property type="project" value="InterPro"/>
</dbReference>
<dbReference type="AlphaFoldDB" id="A0A0G0MQG4"/>
<dbReference type="InterPro" id="IPR036962">
    <property type="entry name" value="Glyco_hydro_3_N_sf"/>
</dbReference>
<name>A0A0G0MQG4_9BACT</name>
<reference evidence="7 8" key="1">
    <citation type="journal article" date="2015" name="Nature">
        <title>rRNA introns, odd ribosomes, and small enigmatic genomes across a large radiation of phyla.</title>
        <authorList>
            <person name="Brown C.T."/>
            <person name="Hug L.A."/>
            <person name="Thomas B.C."/>
            <person name="Sharon I."/>
            <person name="Castelle C.J."/>
            <person name="Singh A."/>
            <person name="Wilkins M.J."/>
            <person name="Williams K.H."/>
            <person name="Banfield J.F."/>
        </authorList>
    </citation>
    <scope>NUCLEOTIDE SEQUENCE [LARGE SCALE GENOMIC DNA]</scope>
</reference>
<dbReference type="SUPFAM" id="SSF51445">
    <property type="entry name" value="(Trans)glycosidases"/>
    <property type="match status" value="1"/>
</dbReference>
<dbReference type="PANTHER" id="PTHR30480">
    <property type="entry name" value="BETA-HEXOSAMINIDASE-RELATED"/>
    <property type="match status" value="1"/>
</dbReference>
<dbReference type="Gene3D" id="3.20.20.300">
    <property type="entry name" value="Glycoside hydrolase, family 3, N-terminal domain"/>
    <property type="match status" value="1"/>
</dbReference>
<evidence type="ECO:0000256" key="4">
    <source>
        <dbReference type="ARBA" id="ARBA00022801"/>
    </source>
</evidence>
<dbReference type="EMBL" id="LBWK01000001">
    <property type="protein sequence ID" value="KKR06274.1"/>
    <property type="molecule type" value="Genomic_DNA"/>
</dbReference>
<evidence type="ECO:0000256" key="2">
    <source>
        <dbReference type="ARBA" id="ARBA00005336"/>
    </source>
</evidence>
<sequence length="328" mass="36503">MLLTIPATYPEQTVIKYYQTVQSPLFVGLDSAVLLKSTEKYLDTVKPSGIILLGNNIENYEQTKKLISDIKKYAQKKGISIEISIDEEGGLVSRLKNLNGYPRDFTGISDYNSKTASKQADYMKQIGINLNLAPVADIAYKNSVMTTRSAGETSVKVSEVISSYIDILHANNIESSVKHFPGLGRTTSDTHFSQTTVGINYRQWLVTDSIPFKTAVDNGTDYVMTGHVIYNQIDSLPASISPKWTEILRNELHFEGRIITDDLKMVGVGEYGNTYLCNNKKKVSGKDKYAVIIKKALDAGTNNPLLILNQQDTINATKDWILIEKECI</sequence>
<dbReference type="EC" id="3.2.1.52" evidence="3"/>
<comment type="similarity">
    <text evidence="2">Belongs to the glycosyl hydrolase 3 family.</text>
</comment>
<dbReference type="Pfam" id="PF00933">
    <property type="entry name" value="Glyco_hydro_3"/>
    <property type="match status" value="1"/>
</dbReference>
<comment type="caution">
    <text evidence="7">The sequence shown here is derived from an EMBL/GenBank/DDBJ whole genome shotgun (WGS) entry which is preliminary data.</text>
</comment>
<accession>A0A0G0MQG4</accession>
<protein>
    <recommendedName>
        <fullName evidence="3">beta-N-acetylhexosaminidase</fullName>
        <ecNumber evidence="3">3.2.1.52</ecNumber>
    </recommendedName>
</protein>
<evidence type="ECO:0000259" key="6">
    <source>
        <dbReference type="Pfam" id="PF00933"/>
    </source>
</evidence>
<dbReference type="GO" id="GO:0004563">
    <property type="term" value="F:beta-N-acetylhexosaminidase activity"/>
    <property type="evidence" value="ECO:0007669"/>
    <property type="project" value="UniProtKB-EC"/>
</dbReference>
<dbReference type="GO" id="GO:0009254">
    <property type="term" value="P:peptidoglycan turnover"/>
    <property type="evidence" value="ECO:0007669"/>
    <property type="project" value="TreeGrafter"/>
</dbReference>
<keyword evidence="4 7" id="KW-0378">Hydrolase</keyword>
<proteinExistence type="inferred from homology"/>
<dbReference type="InterPro" id="IPR050226">
    <property type="entry name" value="NagZ_Beta-hexosaminidase"/>
</dbReference>
<evidence type="ECO:0000313" key="7">
    <source>
        <dbReference type="EMBL" id="KKR06274.1"/>
    </source>
</evidence>